<protein>
    <submittedName>
        <fullName evidence="5">Glycosyltransferase</fullName>
        <ecNumber evidence="5">2.4.-.-</ecNumber>
    </submittedName>
</protein>
<dbReference type="RefSeq" id="WP_235054192.1">
    <property type="nucleotide sequence ID" value="NZ_JAKFHA010000012.1"/>
</dbReference>
<comment type="caution">
    <text evidence="5">The sequence shown here is derived from an EMBL/GenBank/DDBJ whole genome shotgun (WGS) entry which is preliminary data.</text>
</comment>
<keyword evidence="2 5" id="KW-0808">Transferase</keyword>
<dbReference type="EC" id="2.4.-.-" evidence="5"/>
<dbReference type="EMBL" id="JAKFHA010000012">
    <property type="protein sequence ID" value="MCF2529764.1"/>
    <property type="molecule type" value="Genomic_DNA"/>
</dbReference>
<keyword evidence="6" id="KW-1185">Reference proteome</keyword>
<dbReference type="InterPro" id="IPR028098">
    <property type="entry name" value="Glyco_trans_4-like_N"/>
</dbReference>
<dbReference type="GO" id="GO:0016758">
    <property type="term" value="F:hexosyltransferase activity"/>
    <property type="evidence" value="ECO:0007669"/>
    <property type="project" value="TreeGrafter"/>
</dbReference>
<accession>A0AA41Q3J3</accession>
<dbReference type="AlphaFoldDB" id="A0AA41Q3J3"/>
<feature type="region of interest" description="Disordered" evidence="3">
    <location>
        <begin position="398"/>
        <end position="417"/>
    </location>
</feature>
<organism evidence="5 6">
    <name type="scientific">Yinghuangia soli</name>
    <dbReference type="NCBI Taxonomy" id="2908204"/>
    <lineage>
        <taxon>Bacteria</taxon>
        <taxon>Bacillati</taxon>
        <taxon>Actinomycetota</taxon>
        <taxon>Actinomycetes</taxon>
        <taxon>Kitasatosporales</taxon>
        <taxon>Streptomycetaceae</taxon>
        <taxon>Yinghuangia</taxon>
    </lineage>
</organism>
<dbReference type="PANTHER" id="PTHR45947:SF3">
    <property type="entry name" value="SULFOQUINOVOSYL TRANSFERASE SQD2"/>
    <property type="match status" value="1"/>
</dbReference>
<evidence type="ECO:0000313" key="6">
    <source>
        <dbReference type="Proteomes" id="UP001165378"/>
    </source>
</evidence>
<feature type="domain" description="Glycosyltransferase subfamily 4-like N-terminal" evidence="4">
    <location>
        <begin position="44"/>
        <end position="195"/>
    </location>
</feature>
<dbReference type="InterPro" id="IPR050194">
    <property type="entry name" value="Glycosyltransferase_grp1"/>
</dbReference>
<dbReference type="Proteomes" id="UP001165378">
    <property type="component" value="Unassembled WGS sequence"/>
</dbReference>
<evidence type="ECO:0000259" key="4">
    <source>
        <dbReference type="Pfam" id="PF13579"/>
    </source>
</evidence>
<evidence type="ECO:0000256" key="3">
    <source>
        <dbReference type="SAM" id="MobiDB-lite"/>
    </source>
</evidence>
<evidence type="ECO:0000313" key="5">
    <source>
        <dbReference type="EMBL" id="MCF2529764.1"/>
    </source>
</evidence>
<dbReference type="GO" id="GO:1901137">
    <property type="term" value="P:carbohydrate derivative biosynthetic process"/>
    <property type="evidence" value="ECO:0007669"/>
    <property type="project" value="UniProtKB-ARBA"/>
</dbReference>
<keyword evidence="1 5" id="KW-0328">Glycosyltransferase</keyword>
<name>A0AA41Q3J3_9ACTN</name>
<dbReference type="Gene3D" id="3.40.50.2000">
    <property type="entry name" value="Glycogen Phosphorylase B"/>
    <property type="match status" value="2"/>
</dbReference>
<dbReference type="PANTHER" id="PTHR45947">
    <property type="entry name" value="SULFOQUINOVOSYL TRANSFERASE SQD2"/>
    <property type="match status" value="1"/>
</dbReference>
<evidence type="ECO:0000256" key="2">
    <source>
        <dbReference type="ARBA" id="ARBA00022679"/>
    </source>
</evidence>
<dbReference type="SUPFAM" id="SSF53756">
    <property type="entry name" value="UDP-Glycosyltransferase/glycogen phosphorylase"/>
    <property type="match status" value="1"/>
</dbReference>
<reference evidence="5" key="1">
    <citation type="submission" date="2022-01" db="EMBL/GenBank/DDBJ databases">
        <title>Genome-Based Taxonomic Classification of the Phylum Actinobacteria.</title>
        <authorList>
            <person name="Gao Y."/>
        </authorList>
    </citation>
    <scope>NUCLEOTIDE SEQUENCE</scope>
    <source>
        <strain evidence="5">KLBMP 8922</strain>
    </source>
</reference>
<dbReference type="Pfam" id="PF13692">
    <property type="entry name" value="Glyco_trans_1_4"/>
    <property type="match status" value="1"/>
</dbReference>
<proteinExistence type="predicted"/>
<dbReference type="Pfam" id="PF13579">
    <property type="entry name" value="Glyco_trans_4_4"/>
    <property type="match status" value="1"/>
</dbReference>
<gene>
    <name evidence="5" type="ORF">LZ495_21425</name>
</gene>
<sequence>MPDLDPAPAGKLPGGLVVPVGPGGRPLRVAHLTTVDMSLALLLRTELEVDVAAGFTVFGLSAPGEYVPEIEELGVTHVPLDALTRSWDLARDAAAARELAATLRRLDLDVLHTHNPKTGVLGRLLGRAVGVPVVVNTCHGLWIRPGDPWPRRAFVLGAESAAARASHAELYQNATDHATLARAVPAWRSRVVGNGTDLSRFHPDPEARARIRAELGVSADEILVGGVGRRVAEKGIAEYEQAAGSLAGKARFVWIGPEDLDKADAFTVDTASGVEYLGGRSDMPDIYAALDLFVLPSYREGFSRSAMEAAASGVPMVLSDIRGCREIGTHGEHLLLVPPGDAAALAAAIDRMLTEPGLRSRLAAAGRARALAEFDQRRVAQVSIDTYRAVARRKRLGWGTRPAGGEGDRHHRGGGTA</sequence>
<evidence type="ECO:0000256" key="1">
    <source>
        <dbReference type="ARBA" id="ARBA00022676"/>
    </source>
</evidence>